<dbReference type="InterPro" id="IPR050595">
    <property type="entry name" value="Bact_response_regulator"/>
</dbReference>
<keyword evidence="1 2" id="KW-0597">Phosphoprotein</keyword>
<name>A0A518F0T9_9BACT</name>
<evidence type="ECO:0000256" key="2">
    <source>
        <dbReference type="PROSITE-ProRule" id="PRU00169"/>
    </source>
</evidence>
<feature type="modified residue" description="4-aspartylphosphate" evidence="2">
    <location>
        <position position="53"/>
    </location>
</feature>
<dbReference type="PROSITE" id="PS50110">
    <property type="entry name" value="RESPONSE_REGULATORY"/>
    <property type="match status" value="1"/>
</dbReference>
<evidence type="ECO:0000259" key="3">
    <source>
        <dbReference type="PROSITE" id="PS50110"/>
    </source>
</evidence>
<dbReference type="SUPFAM" id="SSF52172">
    <property type="entry name" value="CheY-like"/>
    <property type="match status" value="1"/>
</dbReference>
<protein>
    <recommendedName>
        <fullName evidence="3">Response regulatory domain-containing protein</fullName>
    </recommendedName>
</protein>
<dbReference type="PANTHER" id="PTHR44591">
    <property type="entry name" value="STRESS RESPONSE REGULATOR PROTEIN 1"/>
    <property type="match status" value="1"/>
</dbReference>
<dbReference type="AlphaFoldDB" id="A0A518F0T9"/>
<dbReference type="GO" id="GO:0000160">
    <property type="term" value="P:phosphorelay signal transduction system"/>
    <property type="evidence" value="ECO:0007669"/>
    <property type="project" value="InterPro"/>
</dbReference>
<dbReference type="SMART" id="SM00448">
    <property type="entry name" value="REC"/>
    <property type="match status" value="1"/>
</dbReference>
<evidence type="ECO:0000256" key="1">
    <source>
        <dbReference type="ARBA" id="ARBA00022553"/>
    </source>
</evidence>
<accession>A0A518F0T9</accession>
<dbReference type="InterPro" id="IPR001789">
    <property type="entry name" value="Sig_transdc_resp-reg_receiver"/>
</dbReference>
<dbReference type="RefSeq" id="WP_145205272.1">
    <property type="nucleotide sequence ID" value="NZ_CP036434.1"/>
</dbReference>
<dbReference type="PANTHER" id="PTHR44591:SF25">
    <property type="entry name" value="CHEMOTAXIS TWO-COMPONENT RESPONSE REGULATOR"/>
    <property type="match status" value="1"/>
</dbReference>
<dbReference type="InterPro" id="IPR011006">
    <property type="entry name" value="CheY-like_superfamily"/>
</dbReference>
<proteinExistence type="predicted"/>
<keyword evidence="5" id="KW-1185">Reference proteome</keyword>
<reference evidence="4 5" key="1">
    <citation type="submission" date="2019-02" db="EMBL/GenBank/DDBJ databases">
        <title>Deep-cultivation of Planctomycetes and their phenomic and genomic characterization uncovers novel biology.</title>
        <authorList>
            <person name="Wiegand S."/>
            <person name="Jogler M."/>
            <person name="Boedeker C."/>
            <person name="Pinto D."/>
            <person name="Vollmers J."/>
            <person name="Rivas-Marin E."/>
            <person name="Kohn T."/>
            <person name="Peeters S.H."/>
            <person name="Heuer A."/>
            <person name="Rast P."/>
            <person name="Oberbeckmann S."/>
            <person name="Bunk B."/>
            <person name="Jeske O."/>
            <person name="Meyerdierks A."/>
            <person name="Storesund J.E."/>
            <person name="Kallscheuer N."/>
            <person name="Luecker S."/>
            <person name="Lage O.M."/>
            <person name="Pohl T."/>
            <person name="Merkel B.J."/>
            <person name="Hornburger P."/>
            <person name="Mueller R.-W."/>
            <person name="Bruemmer F."/>
            <person name="Labrenz M."/>
            <person name="Spormann A.M."/>
            <person name="Op den Camp H."/>
            <person name="Overmann J."/>
            <person name="Amann R."/>
            <person name="Jetten M.S.M."/>
            <person name="Mascher T."/>
            <person name="Medema M.H."/>
            <person name="Devos D.P."/>
            <person name="Kaster A.-K."/>
            <person name="Ovreas L."/>
            <person name="Rohde M."/>
            <person name="Galperin M.Y."/>
            <person name="Jogler C."/>
        </authorList>
    </citation>
    <scope>NUCLEOTIDE SEQUENCE [LARGE SCALE GENOMIC DNA]</scope>
    <source>
        <strain evidence="4 5">Poly30</strain>
    </source>
</reference>
<dbReference type="EMBL" id="CP036434">
    <property type="protein sequence ID" value="QDV09955.1"/>
    <property type="molecule type" value="Genomic_DNA"/>
</dbReference>
<evidence type="ECO:0000313" key="5">
    <source>
        <dbReference type="Proteomes" id="UP000320390"/>
    </source>
</evidence>
<feature type="domain" description="Response regulatory" evidence="3">
    <location>
        <begin position="3"/>
        <end position="121"/>
    </location>
</feature>
<dbReference type="Pfam" id="PF00072">
    <property type="entry name" value="Response_reg"/>
    <property type="match status" value="1"/>
</dbReference>
<sequence>MSKIIIVDDSATMRSQVRQALAAGNFQLVEAVDGQDGLDKVNADPDISVMILDVNMPRMNGIELAEALSKNGRVAKGLKIVMLTTEGHADLIQRAKAAGAKGWIVKPFKPDLLLAAVQKMAA</sequence>
<organism evidence="4 5">
    <name type="scientific">Saltatorellus ferox</name>
    <dbReference type="NCBI Taxonomy" id="2528018"/>
    <lineage>
        <taxon>Bacteria</taxon>
        <taxon>Pseudomonadati</taxon>
        <taxon>Planctomycetota</taxon>
        <taxon>Planctomycetia</taxon>
        <taxon>Planctomycetia incertae sedis</taxon>
        <taxon>Saltatorellus</taxon>
    </lineage>
</organism>
<dbReference type="OrthoDB" id="9813953at2"/>
<evidence type="ECO:0000313" key="4">
    <source>
        <dbReference type="EMBL" id="QDV09955.1"/>
    </source>
</evidence>
<dbReference type="Proteomes" id="UP000320390">
    <property type="component" value="Chromosome"/>
</dbReference>
<dbReference type="Gene3D" id="3.40.50.2300">
    <property type="match status" value="1"/>
</dbReference>
<gene>
    <name evidence="4" type="ORF">Poly30_55160</name>
</gene>